<dbReference type="PROSITE" id="PS51063">
    <property type="entry name" value="HTH_CRP_2"/>
    <property type="match status" value="1"/>
</dbReference>
<dbReference type="InterPro" id="IPR036390">
    <property type="entry name" value="WH_DNA-bd_sf"/>
</dbReference>
<gene>
    <name evidence="6" type="primary">fnr</name>
    <name evidence="6" type="ORF">NQT62_03815</name>
</gene>
<dbReference type="InterPro" id="IPR014710">
    <property type="entry name" value="RmlC-like_jellyroll"/>
</dbReference>
<reference evidence="6 7" key="1">
    <citation type="submission" date="2022-07" db="EMBL/GenBank/DDBJ databases">
        <authorList>
            <person name="Xamxidin M."/>
            <person name="Wu M."/>
        </authorList>
    </citation>
    <scope>NUCLEOTIDE SEQUENCE [LARGE SCALE GENOMIC DNA]</scope>
    <source>
        <strain evidence="6 7">NBRC 111650</strain>
    </source>
</reference>
<dbReference type="PRINTS" id="PR00034">
    <property type="entry name" value="HTHCRP"/>
</dbReference>
<dbReference type="EMBL" id="JANIGO010000001">
    <property type="protein sequence ID" value="MCQ8895568.1"/>
    <property type="molecule type" value="Genomic_DNA"/>
</dbReference>
<keyword evidence="2" id="KW-0238">DNA-binding</keyword>
<dbReference type="InterPro" id="IPR000595">
    <property type="entry name" value="cNMP-bd_dom"/>
</dbReference>
<evidence type="ECO:0000313" key="6">
    <source>
        <dbReference type="EMBL" id="MCQ8895568.1"/>
    </source>
</evidence>
<name>A0ABT1WF91_9BURK</name>
<dbReference type="InterPro" id="IPR012318">
    <property type="entry name" value="HTH_CRP"/>
</dbReference>
<protein>
    <submittedName>
        <fullName evidence="6">Fumarate/nitrate reduction transcriptional regulator Fnr</fullName>
    </submittedName>
</protein>
<evidence type="ECO:0000256" key="3">
    <source>
        <dbReference type="ARBA" id="ARBA00023163"/>
    </source>
</evidence>
<dbReference type="Pfam" id="PF13545">
    <property type="entry name" value="HTH_Crp_2"/>
    <property type="match status" value="1"/>
</dbReference>
<organism evidence="6 7">
    <name type="scientific">Limnobacter humi</name>
    <dbReference type="NCBI Taxonomy" id="1778671"/>
    <lineage>
        <taxon>Bacteria</taxon>
        <taxon>Pseudomonadati</taxon>
        <taxon>Pseudomonadota</taxon>
        <taxon>Betaproteobacteria</taxon>
        <taxon>Burkholderiales</taxon>
        <taxon>Burkholderiaceae</taxon>
        <taxon>Limnobacter</taxon>
    </lineage>
</organism>
<dbReference type="SMART" id="SM00419">
    <property type="entry name" value="HTH_CRP"/>
    <property type="match status" value="1"/>
</dbReference>
<keyword evidence="7" id="KW-1185">Reference proteome</keyword>
<dbReference type="PROSITE" id="PS50042">
    <property type="entry name" value="CNMP_BINDING_3"/>
    <property type="match status" value="1"/>
</dbReference>
<evidence type="ECO:0000313" key="7">
    <source>
        <dbReference type="Proteomes" id="UP001204142"/>
    </source>
</evidence>
<feature type="domain" description="Cyclic nucleotide-binding" evidence="4">
    <location>
        <begin position="27"/>
        <end position="97"/>
    </location>
</feature>
<dbReference type="PANTHER" id="PTHR24567">
    <property type="entry name" value="CRP FAMILY TRANSCRIPTIONAL REGULATORY PROTEIN"/>
    <property type="match status" value="1"/>
</dbReference>
<evidence type="ECO:0000259" key="4">
    <source>
        <dbReference type="PROSITE" id="PS50042"/>
    </source>
</evidence>
<evidence type="ECO:0000256" key="1">
    <source>
        <dbReference type="ARBA" id="ARBA00023015"/>
    </source>
</evidence>
<feature type="domain" description="HTH crp-type" evidence="5">
    <location>
        <begin position="161"/>
        <end position="234"/>
    </location>
</feature>
<dbReference type="CDD" id="cd00038">
    <property type="entry name" value="CAP_ED"/>
    <property type="match status" value="1"/>
</dbReference>
<accession>A0ABT1WF91</accession>
<dbReference type="Proteomes" id="UP001204142">
    <property type="component" value="Unassembled WGS sequence"/>
</dbReference>
<dbReference type="SMART" id="SM00100">
    <property type="entry name" value="cNMP"/>
    <property type="match status" value="1"/>
</dbReference>
<evidence type="ECO:0000259" key="5">
    <source>
        <dbReference type="PROSITE" id="PS51063"/>
    </source>
</evidence>
<proteinExistence type="predicted"/>
<dbReference type="NCBIfam" id="NF008365">
    <property type="entry name" value="PRK11161.1"/>
    <property type="match status" value="1"/>
</dbReference>
<dbReference type="InterPro" id="IPR050397">
    <property type="entry name" value="Env_Response_Regulators"/>
</dbReference>
<dbReference type="InterPro" id="IPR036388">
    <property type="entry name" value="WH-like_DNA-bd_sf"/>
</dbReference>
<dbReference type="Pfam" id="PF00027">
    <property type="entry name" value="cNMP_binding"/>
    <property type="match status" value="1"/>
</dbReference>
<dbReference type="CDD" id="cd00092">
    <property type="entry name" value="HTH_CRP"/>
    <property type="match status" value="1"/>
</dbReference>
<keyword evidence="1" id="KW-0805">Transcription regulation</keyword>
<sequence>MQADPCRVTLTELKNNCSNCNLRDLCMPVGLKPAELEQLDQLVSARRRVHKGEHLFRTGDSFHSMYAVKTGTFKTVINNADGSEQVIGFQMTGEILGLDGLGAGQHMCDAVALEDSEVCNIPYDSLDDLSQQFHTLQMHFHRIMGREIVKDQSVMLLLGSMRAEQRLAAFLVNLSERQKARGFSSRDMVLRMTREEMGSYLGLKIETVSRTLSKLQKDALIRIEQKNLSILDTAGLQALATGRLH</sequence>
<dbReference type="InterPro" id="IPR018490">
    <property type="entry name" value="cNMP-bd_dom_sf"/>
</dbReference>
<evidence type="ECO:0000256" key="2">
    <source>
        <dbReference type="ARBA" id="ARBA00023125"/>
    </source>
</evidence>
<dbReference type="PANTHER" id="PTHR24567:SF75">
    <property type="entry name" value="FUMARATE AND NITRATE REDUCTION REGULATORY PROTEIN"/>
    <property type="match status" value="1"/>
</dbReference>
<dbReference type="Gene3D" id="2.60.120.10">
    <property type="entry name" value="Jelly Rolls"/>
    <property type="match status" value="1"/>
</dbReference>
<dbReference type="SUPFAM" id="SSF51206">
    <property type="entry name" value="cAMP-binding domain-like"/>
    <property type="match status" value="1"/>
</dbReference>
<dbReference type="SUPFAM" id="SSF46785">
    <property type="entry name" value="Winged helix' DNA-binding domain"/>
    <property type="match status" value="1"/>
</dbReference>
<dbReference type="Gene3D" id="1.10.10.10">
    <property type="entry name" value="Winged helix-like DNA-binding domain superfamily/Winged helix DNA-binding domain"/>
    <property type="match status" value="1"/>
</dbReference>
<comment type="caution">
    <text evidence="6">The sequence shown here is derived from an EMBL/GenBank/DDBJ whole genome shotgun (WGS) entry which is preliminary data.</text>
</comment>
<keyword evidence="3" id="KW-0804">Transcription</keyword>